<keyword evidence="2" id="KW-1185">Reference proteome</keyword>
<name>A0A5C5X9J1_9PLAN</name>
<sequence>MGRFAENTTVSVEKSRAEIERILERYGASQFMYGRDDLRGLATIQFQASDRQVRFILSLPNKSEDRFWKHSRGRRTPDAAEKQWEQSCRQSWRALALCIKAKLEAVESGISEFEDEFMAHIVIPSGGTVGELMRPQIEAAYELGSVPSGLAGFLPAPNESE</sequence>
<protein>
    <submittedName>
        <fullName evidence="1">Uncharacterized protein</fullName>
    </submittedName>
</protein>
<dbReference type="AlphaFoldDB" id="A0A5C5X9J1"/>
<comment type="caution">
    <text evidence="1">The sequence shown here is derived from an EMBL/GenBank/DDBJ whole genome shotgun (WGS) entry which is preliminary data.</text>
</comment>
<dbReference type="OrthoDB" id="7565870at2"/>
<accession>A0A5C5X9J1</accession>
<dbReference type="RefSeq" id="WP_146509741.1">
    <property type="nucleotide sequence ID" value="NZ_SIHI01000001.1"/>
</dbReference>
<organism evidence="1 2">
    <name type="scientific">Thalassoglobus neptunius</name>
    <dbReference type="NCBI Taxonomy" id="1938619"/>
    <lineage>
        <taxon>Bacteria</taxon>
        <taxon>Pseudomonadati</taxon>
        <taxon>Planctomycetota</taxon>
        <taxon>Planctomycetia</taxon>
        <taxon>Planctomycetales</taxon>
        <taxon>Planctomycetaceae</taxon>
        <taxon>Thalassoglobus</taxon>
    </lineage>
</organism>
<evidence type="ECO:0000313" key="1">
    <source>
        <dbReference type="EMBL" id="TWT58983.1"/>
    </source>
</evidence>
<reference evidence="1 2" key="1">
    <citation type="submission" date="2019-02" db="EMBL/GenBank/DDBJ databases">
        <title>Deep-cultivation of Planctomycetes and their phenomic and genomic characterization uncovers novel biology.</title>
        <authorList>
            <person name="Wiegand S."/>
            <person name="Jogler M."/>
            <person name="Boedeker C."/>
            <person name="Pinto D."/>
            <person name="Vollmers J."/>
            <person name="Rivas-Marin E."/>
            <person name="Kohn T."/>
            <person name="Peeters S.H."/>
            <person name="Heuer A."/>
            <person name="Rast P."/>
            <person name="Oberbeckmann S."/>
            <person name="Bunk B."/>
            <person name="Jeske O."/>
            <person name="Meyerdierks A."/>
            <person name="Storesund J.E."/>
            <person name="Kallscheuer N."/>
            <person name="Luecker S."/>
            <person name="Lage O.M."/>
            <person name="Pohl T."/>
            <person name="Merkel B.J."/>
            <person name="Hornburger P."/>
            <person name="Mueller R.-W."/>
            <person name="Bruemmer F."/>
            <person name="Labrenz M."/>
            <person name="Spormann A.M."/>
            <person name="Op Den Camp H."/>
            <person name="Overmann J."/>
            <person name="Amann R."/>
            <person name="Jetten M.S.M."/>
            <person name="Mascher T."/>
            <person name="Medema M.H."/>
            <person name="Devos D.P."/>
            <person name="Kaster A.-K."/>
            <person name="Ovreas L."/>
            <person name="Rohde M."/>
            <person name="Galperin M.Y."/>
            <person name="Jogler C."/>
        </authorList>
    </citation>
    <scope>NUCLEOTIDE SEQUENCE [LARGE SCALE GENOMIC DNA]</scope>
    <source>
        <strain evidence="1 2">KOR42</strain>
    </source>
</reference>
<proteinExistence type="predicted"/>
<evidence type="ECO:0000313" key="2">
    <source>
        <dbReference type="Proteomes" id="UP000317243"/>
    </source>
</evidence>
<dbReference type="EMBL" id="SIHI01000001">
    <property type="protein sequence ID" value="TWT58983.1"/>
    <property type="molecule type" value="Genomic_DNA"/>
</dbReference>
<dbReference type="Proteomes" id="UP000317243">
    <property type="component" value="Unassembled WGS sequence"/>
</dbReference>
<gene>
    <name evidence="1" type="ORF">KOR42_23700</name>
</gene>